<feature type="compositionally biased region" description="Low complexity" evidence="1">
    <location>
        <begin position="551"/>
        <end position="565"/>
    </location>
</feature>
<protein>
    <submittedName>
        <fullName evidence="2">Hypothetical_protein</fullName>
    </submittedName>
</protein>
<proteinExistence type="predicted"/>
<feature type="region of interest" description="Disordered" evidence="1">
    <location>
        <begin position="1215"/>
        <end position="1281"/>
    </location>
</feature>
<feature type="compositionally biased region" description="Polar residues" evidence="1">
    <location>
        <begin position="1504"/>
        <end position="1516"/>
    </location>
</feature>
<feature type="compositionally biased region" description="Low complexity" evidence="1">
    <location>
        <begin position="305"/>
        <end position="334"/>
    </location>
</feature>
<feature type="compositionally biased region" description="Gly residues" evidence="1">
    <location>
        <begin position="335"/>
        <end position="351"/>
    </location>
</feature>
<feature type="compositionally biased region" description="Gly residues" evidence="1">
    <location>
        <begin position="148"/>
        <end position="159"/>
    </location>
</feature>
<reference evidence="2 3" key="1">
    <citation type="submission" date="2018-09" db="EMBL/GenBank/DDBJ databases">
        <authorList>
            <person name="Peiro R."/>
            <person name="Begona"/>
            <person name="Cbmso G."/>
            <person name="Lopez M."/>
            <person name="Gonzalez S."/>
        </authorList>
    </citation>
    <scope>NUCLEOTIDE SEQUENCE [LARGE SCALE GENOMIC DNA]</scope>
</reference>
<feature type="compositionally biased region" description="Polar residues" evidence="1">
    <location>
        <begin position="171"/>
        <end position="181"/>
    </location>
</feature>
<feature type="compositionally biased region" description="Polar residues" evidence="1">
    <location>
        <begin position="1248"/>
        <end position="1264"/>
    </location>
</feature>
<feature type="compositionally biased region" description="Low complexity" evidence="1">
    <location>
        <begin position="217"/>
        <end position="227"/>
    </location>
</feature>
<dbReference type="KEGG" id="lbz:LBRM_09_0400"/>
<sequence>MPTSLPEYHATLQPTVAAGSDSGVLLSYPLDPSASAASAAAELARNSAHCASNTSIAVFLFAKEKLLFRYPDTDPFVVDVAAQGCPSTSCSSAPTGGCAASAAAAAADASSKKASGDSNASSTPGTAHTSSSRDHHRSRGSHVEQARKGGGGVVGGNTSSGGTCLDPDDASSGQTAALSISGSGGSRLKKSPFIHVTMTMDAKDSHHHHGACPDPNASVSSSSGGVAPQRGMRRPASSYLLGNDHFSGSGGSFGHGQSAVSSGGGGTAAVEGRRGLTARGLPGNTPGTVTQAQQTPPGGMRRPLSGAAAGAAAVSSSTSGPSNARKTNNASAGSAAGGGGVGGSASSGGRNGAPQQLQQLAATTGAATCVGIAPNVLMHLLRGALCGTTTINMVNCTFLVFPLLIGAAAPNAVSGQDGRTGSSTGSFASLDRLRLPHRSGTALLVVAMKEPDTDVGAITNFTQCFVNILCREEHRCQYVSTELERMETLTNHWKVGGAAALASAATATAKKRRPHGEKAHQQQFVAGGAGESFRADASAVTAPSPRLGVQASRGSRPASASVSPASDRRHRALSTTEAPADSASPRGGDTDSSAASSDNYDYLFSPSRPAVRHTRVPAAASDTANEKTNLTSHSDSSAASGTRITLRSGYIEQHHHHHSRESSPSAALQGSISGPFLGWADPDDNAGGDDSAHREDGRDADHVLSHSALPSNGRSGEHSSNRPGDPSQATAASSPLTASASSHSLYQQLAVHVRLAYEVLRVAQCIDVWNRTMRGGCRAGNGAWGGAFEGSVWSKRTSRMTSCGRGATAALRKPCRGQSIAAAYDEQQQLTFPSAGTTLDALPEALLINRMLLLPTSHLTGTERQEEAQSLRSACSRIHPCSVLTIEADQLTEQLQHRYLEMMGWRYSKLVPLSTVYALLQALPSPRRAGSFYRSLELALLEAVQRHHARAAAAAAAADNANTTSVSSRFDVGATATSVAQADLRSSREMTDEGTNAFHASAAEAAATTAAGLDFLAMEIIDFLRVNGAISVASEMYVCFTHSEVTPVALMDAAVARRRRHRLKAERRKRKAAAAAVGALKESGDSDAARHGKRRHRPHYTAHDLEKGAGIGSNNEMDSGFAVMRPRPQWKTISESASASEGWMSFETMDIGPTTGASSAMPGAVTDPFEAVLDMETAPAMLVLHILERVVDTQQHLHQRQQQEQYHSLAVIGGSERREETAAPIESTTGSPKTHNTAAVGSVLDRTPPSSSTDASAVGNTSSHGGYRTDEQDTSLRPWGSGRSTLAAVNATPSPSLHFVASTTAIKSVSPASTRCQSSTSTHAMPTSASRSNVADTGAAATAPQPMSPLTVPGPLSVYCAWGSACPLCELLVAHPQCWTTRSHRGYTLGYYTLNPDRPRHYSSSPAIQLAFPSLDESVCTCARHARHLRDSADFTALMQNSYTGNGSSSLLHSMQPWFMRPRMFITPVTAAYGMSPYEVFERMSYHCNLLSSGSGHRQRLPQHHSSYSPMTRESVTTPTPVLAVNNTSILIEPDPRDPLISRAQAHPHETSMLTTSHDAVVGSAKEQAHTLLQCADIPEAVAEYLRRSADVIKQRLDYARRQLSLLERYEQAWEEQNTAPARTLSFAATATSDAALDAAIATQSASSAAMTVAEPVSSSAIRMPPAHSVEGAASFSGTVRGSGGGPLSSSSSSAPVSATVKQLGSCADSLPRSLRYGDRLLPLLTAPRPLSSRALLFDSTTPVAADSGADAPVPQRQQPQGQQQNYASSTHTNPGMQAIAGASTAIPLDGVGSLLGTERSLPVEVLLQYMLHHVIALTWGKRGLEVDTLVRLLEHNLRRLPPLLANLPYILQLRSAGYTSASAVAASASDTTRNEAGAETTAVLSSVFTTVHTRIAAPQPSSAPTFEATLQRSSHCTSPDRFMTSPYSAISHAAASARVTEAERELLQTYEVLDQLSLMRLLSAYATWPVRTVPTLLLLHTVVNEFSDVLYVDSSTA</sequence>
<feature type="region of interest" description="Disordered" evidence="1">
    <location>
        <begin position="1673"/>
        <end position="1695"/>
    </location>
</feature>
<feature type="region of interest" description="Disordered" evidence="1">
    <location>
        <begin position="1310"/>
        <end position="1347"/>
    </location>
</feature>
<feature type="region of interest" description="Disordered" evidence="1">
    <location>
        <begin position="112"/>
        <end position="189"/>
    </location>
</feature>
<feature type="region of interest" description="Disordered" evidence="1">
    <location>
        <begin position="536"/>
        <end position="736"/>
    </location>
</feature>
<dbReference type="Proteomes" id="UP000319462">
    <property type="component" value="Chromosome 9"/>
</dbReference>
<feature type="region of interest" description="Disordered" evidence="1">
    <location>
        <begin position="1497"/>
        <end position="1516"/>
    </location>
</feature>
<dbReference type="RefSeq" id="XP_001562656.1">
    <property type="nucleotide sequence ID" value="XM_001562606.1"/>
</dbReference>
<dbReference type="EMBL" id="LS997608">
    <property type="protein sequence ID" value="SYZ63261.1"/>
    <property type="molecule type" value="Genomic_DNA"/>
</dbReference>
<organism evidence="2 3">
    <name type="scientific">Leishmania braziliensis MHOM/BR/75/M2904</name>
    <dbReference type="NCBI Taxonomy" id="420245"/>
    <lineage>
        <taxon>Eukaryota</taxon>
        <taxon>Discoba</taxon>
        <taxon>Euglenozoa</taxon>
        <taxon>Kinetoplastea</taxon>
        <taxon>Metakinetoplastina</taxon>
        <taxon>Trypanosomatida</taxon>
        <taxon>Trypanosomatidae</taxon>
        <taxon>Leishmaniinae</taxon>
        <taxon>Leishmania</taxon>
        <taxon>Leishmania braziliensis species complex</taxon>
    </lineage>
</organism>
<feature type="compositionally biased region" description="Polar residues" evidence="1">
    <location>
        <begin position="1766"/>
        <end position="1775"/>
    </location>
</feature>
<feature type="region of interest" description="Disordered" evidence="1">
    <location>
        <begin position="201"/>
        <end position="353"/>
    </location>
</feature>
<feature type="compositionally biased region" description="Polar residues" evidence="1">
    <location>
        <begin position="1310"/>
        <end position="1335"/>
    </location>
</feature>
<dbReference type="VEuPathDB" id="TriTrypDB:LbrM.09.0400"/>
<feature type="region of interest" description="Disordered" evidence="1">
    <location>
        <begin position="1746"/>
        <end position="1775"/>
    </location>
</feature>
<feature type="compositionally biased region" description="Basic and acidic residues" evidence="1">
    <location>
        <begin position="690"/>
        <end position="704"/>
    </location>
</feature>
<gene>
    <name evidence="2" type="ORF">LBRM2904_09.0430</name>
</gene>
<accession>A0A3P3YZ39</accession>
<feature type="compositionally biased region" description="Polar residues" evidence="1">
    <location>
        <begin position="1226"/>
        <end position="1239"/>
    </location>
</feature>
<feature type="compositionally biased region" description="Low complexity" evidence="1">
    <location>
        <begin position="726"/>
        <end position="736"/>
    </location>
</feature>
<name>A0A3P3YZ39_LEIBR</name>
<feature type="region of interest" description="Disordered" evidence="1">
    <location>
        <begin position="1074"/>
        <end position="1113"/>
    </location>
</feature>
<evidence type="ECO:0000313" key="2">
    <source>
        <dbReference type="EMBL" id="SYZ63261.1"/>
    </source>
</evidence>
<feature type="compositionally biased region" description="Polar residues" evidence="1">
    <location>
        <begin position="662"/>
        <end position="672"/>
    </location>
</feature>
<evidence type="ECO:0000313" key="3">
    <source>
        <dbReference type="Proteomes" id="UP000319462"/>
    </source>
</evidence>
<feature type="compositionally biased region" description="Polar residues" evidence="1">
    <location>
        <begin position="285"/>
        <end position="296"/>
    </location>
</feature>
<feature type="compositionally biased region" description="Basic residues" evidence="1">
    <location>
        <begin position="1091"/>
        <end position="1100"/>
    </location>
</feature>
<feature type="compositionally biased region" description="Low complexity" evidence="1">
    <location>
        <begin position="1753"/>
        <end position="1765"/>
    </location>
</feature>
<feature type="compositionally biased region" description="Polar residues" evidence="1">
    <location>
        <begin position="622"/>
        <end position="645"/>
    </location>
</feature>
<evidence type="ECO:0000256" key="1">
    <source>
        <dbReference type="SAM" id="MobiDB-lite"/>
    </source>
</evidence>